<dbReference type="Gene3D" id="2.60.120.380">
    <property type="match status" value="1"/>
</dbReference>
<gene>
    <name evidence="2" type="ORF">RYX45_05545</name>
</gene>
<feature type="chain" id="PRO_5042463057" evidence="1">
    <location>
        <begin position="24"/>
        <end position="124"/>
    </location>
</feature>
<evidence type="ECO:0000313" key="2">
    <source>
        <dbReference type="EMBL" id="MDV2884634.1"/>
    </source>
</evidence>
<keyword evidence="1" id="KW-0732">Signal</keyword>
<organism evidence="2 3">
    <name type="scientific">Alkalihalophilus pseudofirmus</name>
    <name type="common">Bacillus pseudofirmus</name>
    <dbReference type="NCBI Taxonomy" id="79885"/>
    <lineage>
        <taxon>Bacteria</taxon>
        <taxon>Bacillati</taxon>
        <taxon>Bacillota</taxon>
        <taxon>Bacilli</taxon>
        <taxon>Bacillales</taxon>
        <taxon>Bacillaceae</taxon>
        <taxon>Alkalihalophilus</taxon>
    </lineage>
</organism>
<feature type="signal peptide" evidence="1">
    <location>
        <begin position="1"/>
        <end position="23"/>
    </location>
</feature>
<comment type="caution">
    <text evidence="2">The sequence shown here is derived from an EMBL/GenBank/DDBJ whole genome shotgun (WGS) entry which is preliminary data.</text>
</comment>
<protein>
    <submittedName>
        <fullName evidence="2">Uncharacterized protein</fullName>
    </submittedName>
</protein>
<dbReference type="Proteomes" id="UP001285636">
    <property type="component" value="Unassembled WGS sequence"/>
</dbReference>
<proteinExistence type="predicted"/>
<evidence type="ECO:0000313" key="3">
    <source>
        <dbReference type="Proteomes" id="UP001285636"/>
    </source>
</evidence>
<sequence>MYKKIIAVLVFATVLCLPFVVGAATWERSFEFKVALNSPDYNLKSGSVSVRTFNKSNPGWKQGSPTVFYITLMDKNGKSYGMKTQDRFSAATSSWSVPSSGTYYFRWTKANDNSTLIGRATITN</sequence>
<evidence type="ECO:0000256" key="1">
    <source>
        <dbReference type="SAM" id="SignalP"/>
    </source>
</evidence>
<name>A0AAJ2KTZ2_ALKPS</name>
<dbReference type="EMBL" id="JAWJAY010000001">
    <property type="protein sequence ID" value="MDV2884634.1"/>
    <property type="molecule type" value="Genomic_DNA"/>
</dbReference>
<reference evidence="2" key="1">
    <citation type="submission" date="2023-10" db="EMBL/GenBank/DDBJ databases">
        <title>Screening of Alkalihalophilus pseudofirmusBZ-TG-HK211 and Its Alleviation of Salt Stress on Rapeseed Growth.</title>
        <authorList>
            <person name="Zhao B."/>
            <person name="Guo T."/>
        </authorList>
    </citation>
    <scope>NUCLEOTIDE SEQUENCE</scope>
    <source>
        <strain evidence="2">BZ-TG-HK211</strain>
    </source>
</reference>
<dbReference type="RefSeq" id="WP_323466094.1">
    <property type="nucleotide sequence ID" value="NZ_CP144224.1"/>
</dbReference>
<accession>A0AAJ2KTZ2</accession>
<dbReference type="AlphaFoldDB" id="A0AAJ2KTZ2"/>